<keyword evidence="12" id="KW-0547">Nucleotide-binding</keyword>
<evidence type="ECO:0000256" key="9">
    <source>
        <dbReference type="ARBA" id="ARBA00023242"/>
    </source>
</evidence>
<comment type="similarity">
    <text evidence="10">Belongs to the WD repeat WDR3/UTP12 family.</text>
</comment>
<evidence type="ECO:0000259" key="19">
    <source>
        <dbReference type="PROSITE" id="PS51456"/>
    </source>
</evidence>
<feature type="binding site" evidence="12">
    <location>
        <begin position="2329"/>
        <end position="2336"/>
    </location>
    <ligand>
        <name>ATP</name>
        <dbReference type="ChEBI" id="CHEBI:30616"/>
    </ligand>
</feature>
<keyword evidence="7 12" id="KW-0518">Myosin</keyword>
<dbReference type="InterPro" id="IPR019749">
    <property type="entry name" value="Band_41_domain"/>
</dbReference>
<comment type="similarity">
    <text evidence="12">Belongs to the TRAFAC class myosin-kinesin ATPase superfamily. Myosin family.</text>
</comment>
<proteinExistence type="inferred from homology"/>
<feature type="repeat" description="WD" evidence="11">
    <location>
        <begin position="863"/>
        <end position="902"/>
    </location>
</feature>
<dbReference type="EMBL" id="JNBS01001128">
    <property type="protein sequence ID" value="OQS02446.1"/>
    <property type="molecule type" value="Genomic_DNA"/>
</dbReference>
<name>A0A1V9ZWR3_9STRA</name>
<dbReference type="InterPro" id="IPR036236">
    <property type="entry name" value="Znf_C2H2_sf"/>
</dbReference>
<dbReference type="SMART" id="SM00320">
    <property type="entry name" value="WD40"/>
    <property type="match status" value="12"/>
</dbReference>
<evidence type="ECO:0000256" key="3">
    <source>
        <dbReference type="ARBA" id="ARBA00022723"/>
    </source>
</evidence>
<dbReference type="InterPro" id="IPR001609">
    <property type="entry name" value="Myosin_head_motor_dom-like"/>
</dbReference>
<feature type="domain" description="FERM" evidence="17">
    <location>
        <begin position="3735"/>
        <end position="4049"/>
    </location>
</feature>
<evidence type="ECO:0000313" key="21">
    <source>
        <dbReference type="Proteomes" id="UP000243217"/>
    </source>
</evidence>
<evidence type="ECO:0000256" key="1">
    <source>
        <dbReference type="ARBA" id="ARBA00004123"/>
    </source>
</evidence>
<feature type="repeat" description="WD" evidence="11">
    <location>
        <begin position="1132"/>
        <end position="1166"/>
    </location>
</feature>
<keyword evidence="4" id="KW-0677">Repeat</keyword>
<dbReference type="InterPro" id="IPR014898">
    <property type="entry name" value="Znf_C2H2_LYAR"/>
</dbReference>
<dbReference type="Pfam" id="PF00373">
    <property type="entry name" value="FERM_M"/>
    <property type="match status" value="1"/>
</dbReference>
<keyword evidence="8 12" id="KW-0505">Motor protein</keyword>
<dbReference type="GO" id="GO:0003774">
    <property type="term" value="F:cytoskeletal motor activity"/>
    <property type="evidence" value="ECO:0007669"/>
    <property type="project" value="UniProtKB-UniRule"/>
</dbReference>
<protein>
    <submittedName>
        <fullName evidence="20">Uncharacterized protein</fullName>
    </submittedName>
</protein>
<feature type="repeat" description="WD" evidence="11">
    <location>
        <begin position="1230"/>
        <end position="1271"/>
    </location>
</feature>
<dbReference type="PRINTS" id="PR00193">
    <property type="entry name" value="MYOSINHEAVY"/>
</dbReference>
<evidence type="ECO:0000256" key="12">
    <source>
        <dbReference type="PROSITE-ProRule" id="PRU00782"/>
    </source>
</evidence>
<feature type="domain" description="Myosin motor" evidence="19">
    <location>
        <begin position="2234"/>
        <end position="2984"/>
    </location>
</feature>
<dbReference type="Gene3D" id="1.20.120.720">
    <property type="entry name" value="Myosin VI head, motor domain, U50 subdomain"/>
    <property type="match status" value="1"/>
</dbReference>
<evidence type="ECO:0000256" key="16">
    <source>
        <dbReference type="SAM" id="SignalP"/>
    </source>
</evidence>
<dbReference type="CDD" id="cd00200">
    <property type="entry name" value="WD40"/>
    <property type="match status" value="2"/>
</dbReference>
<dbReference type="GO" id="GO:0008270">
    <property type="term" value="F:zinc ion binding"/>
    <property type="evidence" value="ECO:0007669"/>
    <property type="project" value="UniProtKB-KW"/>
</dbReference>
<dbReference type="GO" id="GO:0016459">
    <property type="term" value="C:myosin complex"/>
    <property type="evidence" value="ECO:0007669"/>
    <property type="project" value="UniProtKB-KW"/>
</dbReference>
<accession>A0A1V9ZWR3</accession>
<feature type="region of interest" description="Disordered" evidence="15">
    <location>
        <begin position="265"/>
        <end position="298"/>
    </location>
</feature>
<dbReference type="GO" id="GO:0032040">
    <property type="term" value="C:small-subunit processome"/>
    <property type="evidence" value="ECO:0007669"/>
    <property type="project" value="TreeGrafter"/>
</dbReference>
<dbReference type="Gene3D" id="1.20.58.530">
    <property type="match status" value="1"/>
</dbReference>
<evidence type="ECO:0000256" key="4">
    <source>
        <dbReference type="ARBA" id="ARBA00022737"/>
    </source>
</evidence>
<keyword evidence="2 11" id="KW-0853">WD repeat</keyword>
<feature type="chain" id="PRO_5013388835" evidence="16">
    <location>
        <begin position="20"/>
        <end position="4049"/>
    </location>
</feature>
<dbReference type="Gene3D" id="1.10.10.820">
    <property type="match status" value="1"/>
</dbReference>
<dbReference type="GO" id="GO:0005524">
    <property type="term" value="F:ATP binding"/>
    <property type="evidence" value="ECO:0007669"/>
    <property type="project" value="UniProtKB-UniRule"/>
</dbReference>
<dbReference type="Proteomes" id="UP000243217">
    <property type="component" value="Unassembled WGS sequence"/>
</dbReference>
<feature type="compositionally biased region" description="Pro residues" evidence="15">
    <location>
        <begin position="271"/>
        <end position="293"/>
    </location>
</feature>
<dbReference type="PANTHER" id="PTHR19853:SF0">
    <property type="entry name" value="WD REPEAT-CONTAINING PROTEIN 3"/>
    <property type="match status" value="1"/>
</dbReference>
<dbReference type="STRING" id="74557.A0A1V9ZWR3"/>
<dbReference type="SMART" id="SM00295">
    <property type="entry name" value="B41"/>
    <property type="match status" value="1"/>
</dbReference>
<feature type="repeat" description="WD" evidence="11">
    <location>
        <begin position="1049"/>
        <end position="1089"/>
    </location>
</feature>
<evidence type="ECO:0000256" key="11">
    <source>
        <dbReference type="PROSITE-ProRule" id="PRU00221"/>
    </source>
</evidence>
<keyword evidence="12" id="KW-0067">ATP-binding</keyword>
<dbReference type="InterPro" id="IPR017853">
    <property type="entry name" value="GH"/>
</dbReference>
<gene>
    <name evidence="20" type="ORF">THRCLA_05180</name>
</gene>
<dbReference type="Pfam" id="PF08790">
    <property type="entry name" value="zf-LYAR"/>
    <property type="match status" value="1"/>
</dbReference>
<dbReference type="InterPro" id="IPR038185">
    <property type="entry name" value="MyTH4_dom_sf"/>
</dbReference>
<evidence type="ECO:0000256" key="8">
    <source>
        <dbReference type="ARBA" id="ARBA00023175"/>
    </source>
</evidence>
<dbReference type="SUPFAM" id="SSF50978">
    <property type="entry name" value="WD40 repeat-like"/>
    <property type="match status" value="2"/>
</dbReference>
<keyword evidence="21" id="KW-1185">Reference proteome</keyword>
<dbReference type="Pfam" id="PF25173">
    <property type="entry name" value="Beta-prop_WDR3_1st"/>
    <property type="match status" value="1"/>
</dbReference>
<keyword evidence="3" id="KW-0479">Metal-binding</keyword>
<feature type="repeat" description="WD" evidence="11">
    <location>
        <begin position="1272"/>
        <end position="1304"/>
    </location>
</feature>
<dbReference type="PROSITE" id="PS51804">
    <property type="entry name" value="ZF_C2HC_LYAR"/>
    <property type="match status" value="2"/>
</dbReference>
<dbReference type="GO" id="GO:0003779">
    <property type="term" value="F:actin binding"/>
    <property type="evidence" value="ECO:0007669"/>
    <property type="project" value="UniProtKB-KW"/>
</dbReference>
<sequence>MLKACLSWFLVAFVAQVTAMGVCYDVYDFKNIDKHFKTLHERFSTVRTFQTYIWSDSRNVIDAASDNGLGVYAGVWIRDGMDFNKEIQAVIDGYKRHPNTVRAVFVGNEDLDNGWGQQQIADKVNEARRRLRAAGVNVRVGSVQTDGGWLRAPGLADSCDIIGVNIYSFFGGTLQDRWGAMVKKFGNNKMMLTETGWPFGGGNYGGNSANYDNAVKYFYQVLDWIHAGNGGEEVMYFMFHDNLGKSPDYEKQFGLADSNGNWKFNFGNNPGPAPSPNPNPNPSPSPAPGPAPGPSGKCGAPEWNVDYAGNDMFNFGMSGDMGSLMNQCCNKCLTTNVAMGACYDTYDSKDIDHHFSILKQRFATVRTFQTALPGTSRNVIDAASDAGLGIYTGVWIRGSNFDAEVQAVIDGYNRHPNAVRAVFIGNEDLDNGWNLQQVADKVNTARSRLRAAGINVRVGSVQTDGAWLRTPDLANSCDIMGVNIYSFFGGSFTDRWNAMVARFGKSKLMITETGWPFGGGSYGGNVASFDNAVNYFNYIANWVKQGNGGEDTMYFMFFDNPNKSPDYEKQFGLADSNANWKFSFTAPSPGPAPGPAPTSCSAPEWNTNYPGNDLFSFGITGDMGSLIDQCCKRCLATKGCAGWVIGNNVCWIKSAMKNGRSENGATAAHYRRIYQSFQFLMKSYLKYAPSASFGVVASPNAPCIYDLTGQLAIAGALKQVIVWNIRTGMQVRVLESDSENDMAGQVTALCLSPDGAYVAVGYSAGVVRIFKLSNGNVEVSLDGHKNAIECLAYGDDGAVLASGSRDTDIIVWDVVSQSGLYRLRGHKDAVTSVAFVDKILISTSKDSLMKVWDRDTQHCVQTCVQHRNEVWSMDMHKRRVLTGATDNLLRVWNINESDEDDRLTLLGTIQRATNDRASQVHYNNHGTLLGCQGAGKTIEIFKIRSAEEQKKKQQRKLKRAREKARKKDEPIVAEEIEEDTNPIANEVELLCTIRCSAKVRSFCFSPDIAKDGTTSVLVSLHNNSLETYAITPTAESMESRFAKVHSLTLPGHRSDVRQVSISSDDQLVLSVSSATVKVWNARSMQCVRTLTDFSLALAAVFAPGNMHVIVGTKNGELLLFELSSGDCIWKKEDAHGGAIWSIDVRPDGKGIATGGADHMVNFWEFEMAPSPSGALKLSLSHLRMLKMSDDVLCVRFSHSSDPHKLLIAVALLDCTVKVFYDDSLKFFLSLYGHKLPVMAMDISTDDSLLVTASADKNVKLWGLDFGDCHKSIFAHDEAIMGICFVPKTHYFFTCAKDKSVAYWDGDHFERILKLDNNHFGEVWAIAVARDGSFVISASQDRSLVKYERSEDQVFIEEEKEKELEAMFESDINPTNTKAPTLDGANTVNEAESTAASKKTVQTVKSGERLIEAIDLAEHELKQDSKAQPNILLLGYSPLKFVLRSLREIRSQDLEEALLVLPFDYVQKLIKFLLQLIAAELEVELCCNSVLFLVKVHHNQIVANTSLLGELDTLWNSLRQNLLANKNRIAMGACYDTYNARDIDRHFSILRQRFTSVRTFQTSLPGTSRNVIDAASDHGLGIYSGVWIRGSDFDREVQAVIDGYKRHPNAVRAVFIGNEDLDNGWGQQQVADKVNEARRRLRAAGIKVRVGSVQTDGGWLRNPGLANSCDILGVNIYSFFGGNFEDRWNAMVGRFGKSKLMITETGWPFGGGSYGGNVASFDNAVNYFRYIRDWVQRGKGGEDTMYFMFHDNPGKSPDFEKQFGLADSNANWKFNFDAPGPAPAPAPQGQCSAPEWNTNYPGNDMFSFRVDGDMASLINQCCGKCLATPGCKGKYTIEWSVYQQALIIVKMVFFVCEGCNETLKKNKVDQHAARCRNCWAVTCVDCSVVFKGNDYAAHTTCISEAEKYQGALYQGEKGKTTAKRNPQERWMDMIQSATSTDSKVNQALQRIQSYDNVPRKKGKFMNFLKNSIGAQGPGVEERLWTFLETEFNKLKEPTESSTTGEKRKAEEVADEPTKKAKVEENEGLSALASHVKSYLASQDPKETKETLVDLTSEEKKWLKVIKSIVKKADGQRMGKKALRKATLASIEEIYPDFDASKATFKTILKKSSHLLDRDGDYYVLKQDYYKLLMAERVRVDSADEASPKYVDSPNVWVWCPDEASVCVPGAVVGVGKDANTLIIHTEDGEERQLDVDDALPVCMDLSTRVSDVAELFLDRQDTGDKNELNERLFSNLAARNESQAQALEHSLLYTLRTRYRDERIYTECGASVLLNVNPKRPLPLYTPDRLRAYRHRQTQHELPPHIFGLAEDAMSALHDSGDDQAIVLLGESGSGKSEAAKLILQYLCYHEHSRSGGVRSKSKSVASEGSSNSLNGAVPTVHIPVEEQILHAVAVLEAFGHCCLPHNANASRFVKLISVDYDTHGRLLACNITAYGLEKARVVQTKERNFHMMHYLLAEASMNPTLADILDLPNTVFATESPFAFAPGPINRYEASKYHDVVSSLAALRVPSHHIQNMMKVLAVILHLGNVTFVPAVSNPTENSSDASCVILESSSESLTKAAALLEVEASVLDHYFRTRKMVSSNNQSSLKIVSVNQAMRARDTFCKNLYEALFNAIVYRMNASLRSKVERYEKSNIMVENRAIHILDGFGFETVVDSASSNSVLEDTLMLINVQGFESLNAHYWSEKTRAYYLSRVFQSATATAQHLDPYKYVRVYEASPAGIYQILNEHMSSKAKQSHDAHFVNKLLVANEAVGNTLLQPVLPSPSNKKNYKLQFLVHHSAGSIIYEADDIARRNNKSVSTTAAAILKSSKNSFVKGLVDRHGNSPQMSTSVSSNHVRVAVNFSAIKQNQPDTNSVATDLVQQSTALFDGLADMGQHFVVCLNPSPTTLQTQELDARYVLRQIRSFQILALMHATQRSLTVPMTPQHFFTRYRHICGHRNTLESLIRSLTAIGVMEDLTWRLESNQVWLTLLQRKKLEKARELYLNACATMIQRNLQRGVYHLLCIRRLESLRALRKAMETRDRAGIQQGLTVARSWIDPDAGVRVITAAQALLSQVEEEFYLTSILTDAVALDYKVVLQFATHTVQTISPTWKHDLLKKSQGMLRQKNAIDQSIIALRQTMLASTVDTTRLMTLLSEQEGRMTDERQLATLLMIHALEAKKVRKNILETLPNSTNPSAEDWHSGIVKAIEMGLVKEVVAMMKESFDAWSCLREEAPVDRTAVENVLKKAIASESVTAIETCMEILNDMGTNGDPEYAQLAAEANTILSKIILKPSQERSQAIELIELAIESDNALLLSAAIKRCRTVGMASWDANVKKATQALGKIGKESNSYEEGWKLFVEEDFDGLRDMAKSDPGLRTSTIFTFINASDEYNAKVDAVANAPLESQLDLAAQLGILFSYSQVALNYFNDLDSTRKVENVKQAILFIKKRLNEAEEVRPDMLSFLTSQVQLISGLDSWSTARSVLDDAAVVTKRLQRTLNAKSKLEKLLKSASINVRTLEKVIQEAKDVNVDGTLLTAASEVLQKLTASDIATTEGANENQDEETLVDIASYDKLRSNVEENRIPFTWEYRALDFPILVDSPTHLSLYINRCILGYMRDRMVSFREMLAQSLLQVGIEQTHFVDEILMQIIKQLINNPRRESLRRGWDLLAICLTCFRPSSSLQKYVISFVSKCIRPAEDDDGAPLDQRLMIMKTQGVAQYCKTRLEGDEEATGFLPSLDELLSFEVRSPFVATIELLDGTVLTNNFPVSPELTITSVVQVCAHFLGLSEQVARVLGLAIITDEEPGSTWCHPLVYLSDIFYNPTLHRRHTAKKLRFVLKVRMIPPMFKVDDDLFNRLLYLQAMDDIVTSSTLPFQHSEPLVRLAVYAMLIDTYPDFTPTTEEELLDMNVYDYLPPNWHVEKTEEEWGELLWQQMTLVTGSHSIAEWQSKFMEEVRKHRLYGCHFYKVDRSPAALSPSVFDIIGAPTCIVGINGNGVHFMKEDNVVLSWEHSDLASYGGKGTNITIQTTQLSLSGISEKADEIRQLLGDYALWQTTNSVSRMDYL</sequence>
<dbReference type="PROSITE" id="PS51456">
    <property type="entry name" value="MYOSIN_MOTOR"/>
    <property type="match status" value="1"/>
</dbReference>
<evidence type="ECO:0000256" key="13">
    <source>
        <dbReference type="PROSITE-ProRule" id="PRU01145"/>
    </source>
</evidence>
<dbReference type="InterPro" id="IPR000299">
    <property type="entry name" value="FERM_domain"/>
</dbReference>
<keyword evidence="12" id="KW-0009">Actin-binding</keyword>
<dbReference type="FunFam" id="2.130.10.10:FF:000157">
    <property type="entry name" value="WD repeat domain 3"/>
    <property type="match status" value="1"/>
</dbReference>
<evidence type="ECO:0000256" key="10">
    <source>
        <dbReference type="ARBA" id="ARBA00038229"/>
    </source>
</evidence>
<feature type="coiled-coil region" evidence="14">
    <location>
        <begin position="3486"/>
        <end position="3513"/>
    </location>
</feature>
<dbReference type="CDD" id="cd14473">
    <property type="entry name" value="FERM_B-lobe"/>
    <property type="match status" value="1"/>
</dbReference>
<dbReference type="GO" id="GO:0034388">
    <property type="term" value="C:Pwp2p-containing subcomplex of 90S preribosome"/>
    <property type="evidence" value="ECO:0007669"/>
    <property type="project" value="TreeGrafter"/>
</dbReference>
<evidence type="ECO:0000259" key="17">
    <source>
        <dbReference type="PROSITE" id="PS50057"/>
    </source>
</evidence>
<dbReference type="GO" id="GO:0030515">
    <property type="term" value="F:snoRNA binding"/>
    <property type="evidence" value="ECO:0007669"/>
    <property type="project" value="TreeGrafter"/>
</dbReference>
<feature type="signal peptide" evidence="16">
    <location>
        <begin position="1"/>
        <end position="19"/>
    </location>
</feature>
<evidence type="ECO:0000256" key="14">
    <source>
        <dbReference type="SAM" id="Coils"/>
    </source>
</evidence>
<dbReference type="Pfam" id="PF00063">
    <property type="entry name" value="Myosin_head"/>
    <property type="match status" value="1"/>
</dbReference>
<dbReference type="Pfam" id="PF04003">
    <property type="entry name" value="Utp12"/>
    <property type="match status" value="1"/>
</dbReference>
<feature type="repeat" description="WD" evidence="11">
    <location>
        <begin position="781"/>
        <end position="822"/>
    </location>
</feature>
<evidence type="ECO:0000256" key="15">
    <source>
        <dbReference type="SAM" id="MobiDB-lite"/>
    </source>
</evidence>
<dbReference type="SUPFAM" id="SSF51445">
    <property type="entry name" value="(Trans)glycosidases"/>
    <property type="match status" value="3"/>
</dbReference>
<dbReference type="OrthoDB" id="6108017at2759"/>
<dbReference type="InterPro" id="IPR051570">
    <property type="entry name" value="TBC1_cilium_biogenesis"/>
</dbReference>
<dbReference type="InterPro" id="IPR001680">
    <property type="entry name" value="WD40_rpt"/>
</dbReference>
<dbReference type="InterPro" id="IPR036961">
    <property type="entry name" value="Kinesin_motor_dom_sf"/>
</dbReference>
<dbReference type="Pfam" id="PF00784">
    <property type="entry name" value="MyTH4"/>
    <property type="match status" value="1"/>
</dbReference>
<dbReference type="Gene3D" id="3.20.20.80">
    <property type="entry name" value="Glycosidases"/>
    <property type="match status" value="3"/>
</dbReference>
<dbReference type="Gene3D" id="3.30.1490.490">
    <property type="match status" value="1"/>
</dbReference>
<comment type="caution">
    <text evidence="12">Lacks conserved residue(s) required for the propagation of feature annotation.</text>
</comment>
<keyword evidence="5 13" id="KW-0863">Zinc-finger</keyword>
<dbReference type="Gene3D" id="1.25.40.530">
    <property type="entry name" value="MyTH4 domain"/>
    <property type="match status" value="1"/>
</dbReference>
<organism evidence="20 21">
    <name type="scientific">Thraustotheca clavata</name>
    <dbReference type="NCBI Taxonomy" id="74557"/>
    <lineage>
        <taxon>Eukaryota</taxon>
        <taxon>Sar</taxon>
        <taxon>Stramenopiles</taxon>
        <taxon>Oomycota</taxon>
        <taxon>Saprolegniomycetes</taxon>
        <taxon>Saprolegniales</taxon>
        <taxon>Achlyaceae</taxon>
        <taxon>Thraustotheca</taxon>
    </lineage>
</organism>
<keyword evidence="9" id="KW-0539">Nucleus</keyword>
<feature type="repeat" description="WD" evidence="11">
    <location>
        <begin position="823"/>
        <end position="862"/>
    </location>
</feature>
<dbReference type="InterPro" id="IPR007148">
    <property type="entry name" value="SSU_processome_Utp12"/>
</dbReference>
<feature type="non-terminal residue" evidence="20">
    <location>
        <position position="4049"/>
    </location>
</feature>
<dbReference type="PROSITE" id="PS00678">
    <property type="entry name" value="WD_REPEATS_1"/>
    <property type="match status" value="3"/>
</dbReference>
<keyword evidence="14" id="KW-0175">Coiled coil</keyword>
<keyword evidence="6" id="KW-0862">Zinc</keyword>
<evidence type="ECO:0000256" key="2">
    <source>
        <dbReference type="ARBA" id="ARBA00022574"/>
    </source>
</evidence>
<dbReference type="Gene3D" id="3.50.4.10">
    <property type="entry name" value="Hepatocyte Growth Factor"/>
    <property type="match status" value="1"/>
</dbReference>
<dbReference type="InterPro" id="IPR000857">
    <property type="entry name" value="MyTH4_dom"/>
</dbReference>
<evidence type="ECO:0000259" key="18">
    <source>
        <dbReference type="PROSITE" id="PS51016"/>
    </source>
</evidence>
<dbReference type="PROSITE" id="PS51016">
    <property type="entry name" value="MYTH4"/>
    <property type="match status" value="1"/>
</dbReference>
<dbReference type="PROSITE" id="PS50057">
    <property type="entry name" value="FERM_3"/>
    <property type="match status" value="1"/>
</dbReference>
<dbReference type="Pfam" id="PF25172">
    <property type="entry name" value="Beta-prop_WDR3_2nd"/>
    <property type="match status" value="1"/>
</dbReference>
<evidence type="ECO:0000256" key="5">
    <source>
        <dbReference type="ARBA" id="ARBA00022771"/>
    </source>
</evidence>
<dbReference type="InterPro" id="IPR019748">
    <property type="entry name" value="FERM_central"/>
</dbReference>
<dbReference type="SUPFAM" id="SSF57667">
    <property type="entry name" value="beta-beta-alpha zinc fingers"/>
    <property type="match status" value="2"/>
</dbReference>
<dbReference type="InterPro" id="IPR019775">
    <property type="entry name" value="WD40_repeat_CS"/>
</dbReference>
<dbReference type="InterPro" id="IPR015943">
    <property type="entry name" value="WD40/YVTN_repeat-like_dom_sf"/>
</dbReference>
<dbReference type="InterPro" id="IPR036322">
    <property type="entry name" value="WD40_repeat_dom_sf"/>
</dbReference>
<dbReference type="SMART" id="SM00139">
    <property type="entry name" value="MyTH4"/>
    <property type="match status" value="1"/>
</dbReference>
<comment type="caution">
    <text evidence="20">The sequence shown here is derived from an EMBL/GenBank/DDBJ whole genome shotgun (WGS) entry which is preliminary data.</text>
</comment>
<evidence type="ECO:0000256" key="6">
    <source>
        <dbReference type="ARBA" id="ARBA00022833"/>
    </source>
</evidence>
<dbReference type="SUPFAM" id="SSF52540">
    <property type="entry name" value="P-loop containing nucleoside triphosphate hydrolases"/>
    <property type="match status" value="1"/>
</dbReference>
<comment type="subcellular location">
    <subcellularLocation>
        <location evidence="1">Nucleus</location>
    </subcellularLocation>
</comment>
<evidence type="ECO:0000256" key="7">
    <source>
        <dbReference type="ARBA" id="ARBA00023123"/>
    </source>
</evidence>
<evidence type="ECO:0000313" key="20">
    <source>
        <dbReference type="EMBL" id="OQS02446.1"/>
    </source>
</evidence>
<feature type="region of interest" description="Disordered" evidence="15">
    <location>
        <begin position="1994"/>
        <end position="2023"/>
    </location>
</feature>
<dbReference type="Gene3D" id="2.130.10.10">
    <property type="entry name" value="YVTN repeat-like/Quinoprotein amine dehydrogenase"/>
    <property type="match status" value="3"/>
</dbReference>
<dbReference type="GO" id="GO:0030490">
    <property type="term" value="P:maturation of SSU-rRNA"/>
    <property type="evidence" value="ECO:0007669"/>
    <property type="project" value="TreeGrafter"/>
</dbReference>
<dbReference type="Gene3D" id="3.40.850.10">
    <property type="entry name" value="Kinesin motor domain"/>
    <property type="match status" value="1"/>
</dbReference>
<dbReference type="FunFam" id="3.30.1490.490:FF:000001">
    <property type="entry name" value="cell growth-regulating nucleolar protein-like"/>
    <property type="match status" value="1"/>
</dbReference>
<keyword evidence="16" id="KW-0732">Signal</keyword>
<dbReference type="PROSITE" id="PS50082">
    <property type="entry name" value="WD_REPEATS_2"/>
    <property type="match status" value="7"/>
</dbReference>
<dbReference type="PANTHER" id="PTHR19853">
    <property type="entry name" value="WD REPEAT CONTAINING PROTEIN 3 WDR3"/>
    <property type="match status" value="1"/>
</dbReference>
<dbReference type="InterPro" id="IPR027417">
    <property type="entry name" value="P-loop_NTPase"/>
</dbReference>
<reference evidence="20 21" key="1">
    <citation type="journal article" date="2014" name="Genome Biol. Evol.">
        <title>The secreted proteins of Achlya hypogyna and Thraustotheca clavata identify the ancestral oomycete secretome and reveal gene acquisitions by horizontal gene transfer.</title>
        <authorList>
            <person name="Misner I."/>
            <person name="Blouin N."/>
            <person name="Leonard G."/>
            <person name="Richards T.A."/>
            <person name="Lane C.E."/>
        </authorList>
    </citation>
    <scope>NUCLEOTIDE SEQUENCE [LARGE SCALE GENOMIC DNA]</scope>
    <source>
        <strain evidence="20 21">ATCC 34112</strain>
    </source>
</reference>
<dbReference type="PROSITE" id="PS50294">
    <property type="entry name" value="WD_REPEATS_REGION"/>
    <property type="match status" value="5"/>
</dbReference>
<dbReference type="SMART" id="SM00242">
    <property type="entry name" value="MYSc"/>
    <property type="match status" value="1"/>
</dbReference>
<feature type="domain" description="MyTH4" evidence="18">
    <location>
        <begin position="3565"/>
        <end position="3730"/>
    </location>
</feature>